<feature type="signal peptide" evidence="1">
    <location>
        <begin position="1"/>
        <end position="23"/>
    </location>
</feature>
<evidence type="ECO:0000313" key="2">
    <source>
        <dbReference type="EMBL" id="PSN69815.1"/>
    </source>
</evidence>
<keyword evidence="3" id="KW-1185">Reference proteome</keyword>
<sequence>MSPLKKIFVILVSLSLITVAARAQNLTFTTISRTPLVQPGQDISITTPLVTSSGVPCCIILLSGVFIGEWWDTTYAATVATVTTRYIEYNNLTRTSLETYHDTETIKYWDLGIEYESFTDLTYGHYYFSTGITCRLPLMIEPPRTSPLGFYHVKLLSTFRGTSSSDRCGSISWNPESHHVDIYITATISSLITREINNIPFEPGLKSIILSQLQEEGADTESLLSCSIVPGVGEPIIHVPVNALTEHISTTITGQVMETSYTKTSHASLSTVKPLPQPTPLPSQTSMQAVPPTFISNNPKSSRADYISMPLASRTDTVATSLPLAQEPARSEENTLQQHPDVRTFPPSVLAGTEVFYQAVNTDSSKYPSLPSAVVIGTEIIPVLSRTNGPGLILPGDTILAPGMVLTYESQVLSLGYSGAEIFVLGSGLTSTIPLFVPAATDYDLVTTVSVGSLQYTFTYATGTEGGIRLPNGATILPGSTTTVDGTVLYFASSATEIVIGSKTVPLAPVIETAKTGDGAGSYIWHGLGGGQATSSPAQFTGSGSREIVNCLHLICCGVVGLVFQFIF</sequence>
<accession>A0A2T2NWL4</accession>
<evidence type="ECO:0000256" key="1">
    <source>
        <dbReference type="SAM" id="SignalP"/>
    </source>
</evidence>
<dbReference type="AlphaFoldDB" id="A0A2T2NWL4"/>
<gene>
    <name evidence="2" type="ORF">BS50DRAFT_618795</name>
</gene>
<keyword evidence="1" id="KW-0732">Signal</keyword>
<evidence type="ECO:0000313" key="3">
    <source>
        <dbReference type="Proteomes" id="UP000240883"/>
    </source>
</evidence>
<organism evidence="2 3">
    <name type="scientific">Corynespora cassiicola Philippines</name>
    <dbReference type="NCBI Taxonomy" id="1448308"/>
    <lineage>
        <taxon>Eukaryota</taxon>
        <taxon>Fungi</taxon>
        <taxon>Dikarya</taxon>
        <taxon>Ascomycota</taxon>
        <taxon>Pezizomycotina</taxon>
        <taxon>Dothideomycetes</taxon>
        <taxon>Pleosporomycetidae</taxon>
        <taxon>Pleosporales</taxon>
        <taxon>Corynesporascaceae</taxon>
        <taxon>Corynespora</taxon>
    </lineage>
</organism>
<protein>
    <submittedName>
        <fullName evidence="2">Uncharacterized protein</fullName>
    </submittedName>
</protein>
<reference evidence="2 3" key="1">
    <citation type="journal article" date="2018" name="Front. Microbiol.">
        <title>Genome-Wide Analysis of Corynespora cassiicola Leaf Fall Disease Putative Effectors.</title>
        <authorList>
            <person name="Lopez D."/>
            <person name="Ribeiro S."/>
            <person name="Label P."/>
            <person name="Fumanal B."/>
            <person name="Venisse J.S."/>
            <person name="Kohler A."/>
            <person name="de Oliveira R.R."/>
            <person name="Labutti K."/>
            <person name="Lipzen A."/>
            <person name="Lail K."/>
            <person name="Bauer D."/>
            <person name="Ohm R.A."/>
            <person name="Barry K.W."/>
            <person name="Spatafora J."/>
            <person name="Grigoriev I.V."/>
            <person name="Martin F.M."/>
            <person name="Pujade-Renaud V."/>
        </authorList>
    </citation>
    <scope>NUCLEOTIDE SEQUENCE [LARGE SCALE GENOMIC DNA]</scope>
    <source>
        <strain evidence="2 3">Philippines</strain>
    </source>
</reference>
<dbReference type="Proteomes" id="UP000240883">
    <property type="component" value="Unassembled WGS sequence"/>
</dbReference>
<feature type="chain" id="PRO_5015759495" evidence="1">
    <location>
        <begin position="24"/>
        <end position="568"/>
    </location>
</feature>
<name>A0A2T2NWL4_CORCC</name>
<dbReference type="EMBL" id="KZ678132">
    <property type="protein sequence ID" value="PSN69815.1"/>
    <property type="molecule type" value="Genomic_DNA"/>
</dbReference>
<proteinExistence type="predicted"/>
<dbReference type="OrthoDB" id="3642826at2759"/>